<proteinExistence type="predicted"/>
<dbReference type="NCBIfam" id="TIGR00254">
    <property type="entry name" value="GGDEF"/>
    <property type="match status" value="1"/>
</dbReference>
<keyword evidence="1" id="KW-0472">Membrane</keyword>
<feature type="domain" description="GGDEF" evidence="2">
    <location>
        <begin position="117"/>
        <end position="244"/>
    </location>
</feature>
<feature type="transmembrane region" description="Helical" evidence="1">
    <location>
        <begin position="57"/>
        <end position="79"/>
    </location>
</feature>
<dbReference type="InterPro" id="IPR029787">
    <property type="entry name" value="Nucleotide_cyclase"/>
</dbReference>
<dbReference type="InterPro" id="IPR000014">
    <property type="entry name" value="PAS"/>
</dbReference>
<dbReference type="CDD" id="cd01949">
    <property type="entry name" value="GGDEF"/>
    <property type="match status" value="1"/>
</dbReference>
<dbReference type="Gene3D" id="3.30.70.270">
    <property type="match status" value="1"/>
</dbReference>
<dbReference type="SMART" id="SM00267">
    <property type="entry name" value="GGDEF"/>
    <property type="match status" value="1"/>
</dbReference>
<dbReference type="SUPFAM" id="SSF55073">
    <property type="entry name" value="Nucleotide cyclase"/>
    <property type="match status" value="1"/>
</dbReference>
<dbReference type="RefSeq" id="WP_154486666.1">
    <property type="nucleotide sequence ID" value="NZ_VUMW01000007.1"/>
</dbReference>
<dbReference type="Proteomes" id="UP000452141">
    <property type="component" value="Unassembled WGS sequence"/>
</dbReference>
<comment type="caution">
    <text evidence="3">The sequence shown here is derived from an EMBL/GenBank/DDBJ whole genome shotgun (WGS) entry which is preliminary data.</text>
</comment>
<feature type="transmembrane region" description="Helical" evidence="1">
    <location>
        <begin position="21"/>
        <end position="45"/>
    </location>
</feature>
<keyword evidence="1" id="KW-0812">Transmembrane</keyword>
<dbReference type="Gene3D" id="3.30.450.20">
    <property type="entry name" value="PAS domain"/>
    <property type="match status" value="1"/>
</dbReference>
<dbReference type="InterPro" id="IPR035965">
    <property type="entry name" value="PAS-like_dom_sf"/>
</dbReference>
<gene>
    <name evidence="3" type="ORF">FYJ61_04000</name>
</gene>
<dbReference type="PROSITE" id="PS50887">
    <property type="entry name" value="GGDEF"/>
    <property type="match status" value="1"/>
</dbReference>
<dbReference type="SUPFAM" id="SSF55785">
    <property type="entry name" value="PYP-like sensor domain (PAS domain)"/>
    <property type="match status" value="1"/>
</dbReference>
<sequence length="375" mass="42729">MQGNSINWQVKKRKIIESCNTALTFLASFIVIMAALETALPAFVFKETGFEFYDVRYFWSHVCIAFLLTYLIALIRYFLKRQKELEYLSSRDNLTALLNRNAFDDEVNAYLKRHPDAQGAFIMMDIDDFKGINDRHGHSIGDQVLVTLALNLESVLGHEAIICRNGGDEFCAFLPKDHLDRIKQLNLLEQVYTAKDEQYPFSISIGYAMYPQEALSESDALIKADRALYVVKRHDKNDCLSYQPWMDNAAKRKVKLTSRNMLANLPIAFLICTGQGDREIIFSNQNLLSLLGYASFGDLMKATGGKVMNLVYPTDRPLLEQKITADLATGQAQPFFCNLMTSDHEKKQFFCQSQLVKEPGYGQIFYVALSAMYSR</sequence>
<accession>A0A844FMR1</accession>
<keyword evidence="1" id="KW-1133">Transmembrane helix</keyword>
<evidence type="ECO:0000313" key="4">
    <source>
        <dbReference type="Proteomes" id="UP000452141"/>
    </source>
</evidence>
<evidence type="ECO:0000259" key="2">
    <source>
        <dbReference type="PROSITE" id="PS50887"/>
    </source>
</evidence>
<dbReference type="CDD" id="cd00130">
    <property type="entry name" value="PAS"/>
    <property type="match status" value="1"/>
</dbReference>
<name>A0A844FMR1_9LACO</name>
<dbReference type="InterPro" id="IPR052163">
    <property type="entry name" value="DGC-Regulatory_Protein"/>
</dbReference>
<reference evidence="3 4" key="1">
    <citation type="submission" date="2019-08" db="EMBL/GenBank/DDBJ databases">
        <title>In-depth cultivation of the pig gut microbiome towards novel bacterial diversity and tailored functional studies.</title>
        <authorList>
            <person name="Wylensek D."/>
            <person name="Hitch T.C.A."/>
            <person name="Clavel T."/>
        </authorList>
    </citation>
    <scope>NUCLEOTIDE SEQUENCE [LARGE SCALE GENOMIC DNA]</scope>
    <source>
        <strain evidence="3 4">WCA-470BD-2E</strain>
    </source>
</reference>
<dbReference type="Pfam" id="PF00990">
    <property type="entry name" value="GGDEF"/>
    <property type="match status" value="1"/>
</dbReference>
<protein>
    <submittedName>
        <fullName evidence="3">Diguanylate cyclase</fullName>
    </submittedName>
</protein>
<dbReference type="AlphaFoldDB" id="A0A844FMR1"/>
<dbReference type="EMBL" id="VUMW01000007">
    <property type="protein sequence ID" value="MST79658.1"/>
    <property type="molecule type" value="Genomic_DNA"/>
</dbReference>
<dbReference type="PANTHER" id="PTHR46663:SF4">
    <property type="entry name" value="DIGUANYLATE CYCLASE DGCT-RELATED"/>
    <property type="match status" value="1"/>
</dbReference>
<dbReference type="InterPro" id="IPR000160">
    <property type="entry name" value="GGDEF_dom"/>
</dbReference>
<evidence type="ECO:0000256" key="1">
    <source>
        <dbReference type="SAM" id="Phobius"/>
    </source>
</evidence>
<organism evidence="3 4">
    <name type="scientific">Lactobacillus equicursoris</name>
    <dbReference type="NCBI Taxonomy" id="420645"/>
    <lineage>
        <taxon>Bacteria</taxon>
        <taxon>Bacillati</taxon>
        <taxon>Bacillota</taxon>
        <taxon>Bacilli</taxon>
        <taxon>Lactobacillales</taxon>
        <taxon>Lactobacillaceae</taxon>
        <taxon>Lactobacillus</taxon>
    </lineage>
</organism>
<dbReference type="InterPro" id="IPR043128">
    <property type="entry name" value="Rev_trsase/Diguanyl_cyclase"/>
</dbReference>
<evidence type="ECO:0000313" key="3">
    <source>
        <dbReference type="EMBL" id="MST79658.1"/>
    </source>
</evidence>
<dbReference type="PANTHER" id="PTHR46663">
    <property type="entry name" value="DIGUANYLATE CYCLASE DGCT-RELATED"/>
    <property type="match status" value="1"/>
</dbReference>